<evidence type="ECO:0000259" key="2">
    <source>
        <dbReference type="Pfam" id="PF01408"/>
    </source>
</evidence>
<evidence type="ECO:0000259" key="3">
    <source>
        <dbReference type="Pfam" id="PF02894"/>
    </source>
</evidence>
<dbReference type="SUPFAM" id="SSF51735">
    <property type="entry name" value="NAD(P)-binding Rossmann-fold domains"/>
    <property type="match status" value="1"/>
</dbReference>
<dbReference type="InterPro" id="IPR000683">
    <property type="entry name" value="Gfo/Idh/MocA-like_OxRdtase_N"/>
</dbReference>
<dbReference type="InterPro" id="IPR004104">
    <property type="entry name" value="Gfo/Idh/MocA-like_OxRdtase_C"/>
</dbReference>
<dbReference type="InterPro" id="IPR052515">
    <property type="entry name" value="Gfo/Idh/MocA_Oxidoreductase"/>
</dbReference>
<dbReference type="Gene3D" id="3.30.360.10">
    <property type="entry name" value="Dihydrodipicolinate Reductase, domain 2"/>
    <property type="match status" value="1"/>
</dbReference>
<name>A0ABS2MVP4_9BACI</name>
<dbReference type="Gene3D" id="3.40.50.720">
    <property type="entry name" value="NAD(P)-binding Rossmann-like Domain"/>
    <property type="match status" value="1"/>
</dbReference>
<comment type="caution">
    <text evidence="4">The sequence shown here is derived from an EMBL/GenBank/DDBJ whole genome shotgun (WGS) entry which is preliminary data.</text>
</comment>
<dbReference type="Pfam" id="PF01408">
    <property type="entry name" value="GFO_IDH_MocA"/>
    <property type="match status" value="1"/>
</dbReference>
<comment type="similarity">
    <text evidence="1">Belongs to the Gfo/Idh/MocA family.</text>
</comment>
<accession>A0ABS2MVP4</accession>
<dbReference type="PANTHER" id="PTHR43249">
    <property type="entry name" value="UDP-N-ACETYL-2-AMINO-2-DEOXY-D-GLUCURONATE OXIDASE"/>
    <property type="match status" value="1"/>
</dbReference>
<dbReference type="Proteomes" id="UP001296943">
    <property type="component" value="Unassembled WGS sequence"/>
</dbReference>
<evidence type="ECO:0000313" key="4">
    <source>
        <dbReference type="EMBL" id="MBM7569977.1"/>
    </source>
</evidence>
<protein>
    <submittedName>
        <fullName evidence="4">Dehydrogenase</fullName>
    </submittedName>
</protein>
<dbReference type="EMBL" id="JAFBDR010000002">
    <property type="protein sequence ID" value="MBM7569977.1"/>
    <property type="molecule type" value="Genomic_DNA"/>
</dbReference>
<evidence type="ECO:0000256" key="1">
    <source>
        <dbReference type="ARBA" id="ARBA00010928"/>
    </source>
</evidence>
<dbReference type="InterPro" id="IPR036291">
    <property type="entry name" value="NAD(P)-bd_dom_sf"/>
</dbReference>
<keyword evidence="5" id="KW-1185">Reference proteome</keyword>
<organism evidence="4 5">
    <name type="scientific">Aquibacillus albus</name>
    <dbReference type="NCBI Taxonomy" id="1168171"/>
    <lineage>
        <taxon>Bacteria</taxon>
        <taxon>Bacillati</taxon>
        <taxon>Bacillota</taxon>
        <taxon>Bacilli</taxon>
        <taxon>Bacillales</taxon>
        <taxon>Bacillaceae</taxon>
        <taxon>Aquibacillus</taxon>
    </lineage>
</organism>
<proteinExistence type="inferred from homology"/>
<sequence>MGEQEQIRMGFIGAGAMGLIHMQVFSELEGVQMSAVADTSEQRAEAAKSEYGLEKAYVDSEQLISDPDVDAVVISVPNRYHASIAISALNNGKHVLLEKPMAMNAEEATSILEAERLSGKKLMIGHQMRWSYPFNQVKEHIEQGQFGRIYYVKAGWFRRKGIPGWGTTYTSKEHMGGGCAVDIGVHMLDLSLFLVGDRKPISVVGATYGEIGTQRMGIGNWGTPNFSGSFDVEDLAIAMIRLDDGTVINLEVSWAAFTDAEENKPYMHIMGDQGGVSIRDKYGKWMIEKFNSSIDFSPEPTETEFDRTALSNHFLSCIREDKQPSVSGRSGYMNNVILDALYESARTGTEVKLNL</sequence>
<dbReference type="Pfam" id="PF02894">
    <property type="entry name" value="GFO_IDH_MocA_C"/>
    <property type="match status" value="1"/>
</dbReference>
<dbReference type="SUPFAM" id="SSF55347">
    <property type="entry name" value="Glyceraldehyde-3-phosphate dehydrogenase-like, C-terminal domain"/>
    <property type="match status" value="1"/>
</dbReference>
<evidence type="ECO:0000313" key="5">
    <source>
        <dbReference type="Proteomes" id="UP001296943"/>
    </source>
</evidence>
<reference evidence="4 5" key="1">
    <citation type="submission" date="2021-01" db="EMBL/GenBank/DDBJ databases">
        <title>Genomic Encyclopedia of Type Strains, Phase IV (KMG-IV): sequencing the most valuable type-strain genomes for metagenomic binning, comparative biology and taxonomic classification.</title>
        <authorList>
            <person name="Goeker M."/>
        </authorList>
    </citation>
    <scope>NUCLEOTIDE SEQUENCE [LARGE SCALE GENOMIC DNA]</scope>
    <source>
        <strain evidence="4 5">DSM 23711</strain>
    </source>
</reference>
<dbReference type="PANTHER" id="PTHR43249:SF1">
    <property type="entry name" value="D-GLUCOSIDE 3-DEHYDROGENASE"/>
    <property type="match status" value="1"/>
</dbReference>
<feature type="domain" description="Gfo/Idh/MocA-like oxidoreductase C-terminal" evidence="3">
    <location>
        <begin position="138"/>
        <end position="353"/>
    </location>
</feature>
<gene>
    <name evidence="4" type="ORF">JOC48_000455</name>
</gene>
<dbReference type="RefSeq" id="WP_204497427.1">
    <property type="nucleotide sequence ID" value="NZ_JAFBDR010000002.1"/>
</dbReference>
<feature type="domain" description="Gfo/Idh/MocA-like oxidoreductase N-terminal" evidence="2">
    <location>
        <begin position="7"/>
        <end position="126"/>
    </location>
</feature>